<dbReference type="Proteomes" id="UP001652582">
    <property type="component" value="Chromosome 13"/>
</dbReference>
<dbReference type="PANTHER" id="PTHR11008">
    <property type="entry name" value="PROTEIN TAKEOUT-LIKE PROTEIN"/>
    <property type="match status" value="1"/>
</dbReference>
<evidence type="ECO:0000256" key="1">
    <source>
        <dbReference type="SAM" id="SignalP"/>
    </source>
</evidence>
<dbReference type="GO" id="GO:0005615">
    <property type="term" value="C:extracellular space"/>
    <property type="evidence" value="ECO:0007669"/>
    <property type="project" value="TreeGrafter"/>
</dbReference>
<dbReference type="AlphaFoldDB" id="A0A6J1MUE5"/>
<dbReference type="Gene3D" id="3.15.10.30">
    <property type="entry name" value="Haemolymph juvenile hormone binding protein"/>
    <property type="match status" value="1"/>
</dbReference>
<organism evidence="2 3">
    <name type="scientific">Bicyclus anynana</name>
    <name type="common">Squinting bush brown butterfly</name>
    <dbReference type="NCBI Taxonomy" id="110368"/>
    <lineage>
        <taxon>Eukaryota</taxon>
        <taxon>Metazoa</taxon>
        <taxon>Ecdysozoa</taxon>
        <taxon>Arthropoda</taxon>
        <taxon>Hexapoda</taxon>
        <taxon>Insecta</taxon>
        <taxon>Pterygota</taxon>
        <taxon>Neoptera</taxon>
        <taxon>Endopterygota</taxon>
        <taxon>Lepidoptera</taxon>
        <taxon>Glossata</taxon>
        <taxon>Ditrysia</taxon>
        <taxon>Papilionoidea</taxon>
        <taxon>Nymphalidae</taxon>
        <taxon>Satyrinae</taxon>
        <taxon>Satyrini</taxon>
        <taxon>Mycalesina</taxon>
        <taxon>Bicyclus</taxon>
    </lineage>
</organism>
<sequence length="257" mass="28799">MFILKLVFVACAVLIKCETAFVDTLSKCSIKDDECIGELFESSLRKIGSVGIPELNMPPIDPYKVTNMTIKVLEAIKLTMTDGVVKGISKCQIKKYHVDLDKQTGVQEILCDLIIKGNIVVEGTSPLLQGVFGTPSIDSAGKGKVKLDKLFLRFDFPLIPFKKDDGEIYFKILSKKIKYKYDVEKATFGAEKIMVGKEDMSKAIVPYFNNNYKAILEIIGDSIFDAAKEIFADILKKFFEFIPSKNYIADDLSYLVK</sequence>
<dbReference type="SMART" id="SM00700">
    <property type="entry name" value="JHBP"/>
    <property type="match status" value="1"/>
</dbReference>
<evidence type="ECO:0000313" key="2">
    <source>
        <dbReference type="Proteomes" id="UP001652582"/>
    </source>
</evidence>
<feature type="signal peptide" evidence="1">
    <location>
        <begin position="1"/>
        <end position="19"/>
    </location>
</feature>
<reference evidence="3" key="1">
    <citation type="submission" date="2025-08" db="UniProtKB">
        <authorList>
            <consortium name="RefSeq"/>
        </authorList>
    </citation>
    <scope>IDENTIFICATION</scope>
</reference>
<dbReference type="OrthoDB" id="7457915at2759"/>
<dbReference type="GeneID" id="112043064"/>
<dbReference type="PANTHER" id="PTHR11008:SF32">
    <property type="entry name" value="CIRCADIAN CLOCK-CONTROLLED PROTEIN DAYWAKE-RELATED"/>
    <property type="match status" value="1"/>
</dbReference>
<dbReference type="RefSeq" id="XP_023934096.2">
    <property type="nucleotide sequence ID" value="XM_024078328.2"/>
</dbReference>
<proteinExistence type="predicted"/>
<keyword evidence="2" id="KW-1185">Reference proteome</keyword>
<evidence type="ECO:0000313" key="3">
    <source>
        <dbReference type="RefSeq" id="XP_023934096.2"/>
    </source>
</evidence>
<dbReference type="InterPro" id="IPR010562">
    <property type="entry name" value="Haemolymph_juvenile_hormone-bd"/>
</dbReference>
<name>A0A6J1MUE5_BICAN</name>
<dbReference type="Pfam" id="PF06585">
    <property type="entry name" value="JHBP"/>
    <property type="match status" value="1"/>
</dbReference>
<keyword evidence="1" id="KW-0732">Signal</keyword>
<dbReference type="KEGG" id="bany:112043064"/>
<protein>
    <submittedName>
        <fullName evidence="3">Uncharacterized protein LOC112043064</fullName>
    </submittedName>
</protein>
<dbReference type="InterPro" id="IPR038606">
    <property type="entry name" value="To_sf"/>
</dbReference>
<accession>A0A6J1MUE5</accession>
<gene>
    <name evidence="3" type="primary">LOC112043064</name>
</gene>
<feature type="chain" id="PRO_5047398075" evidence="1">
    <location>
        <begin position="20"/>
        <end position="257"/>
    </location>
</feature>